<dbReference type="KEGG" id="mmai:sS8_0907"/>
<proteinExistence type="predicted"/>
<dbReference type="OrthoDB" id="2652375at2"/>
<protein>
    <submittedName>
        <fullName evidence="1">Uncharacterized protein</fullName>
    </submittedName>
</protein>
<dbReference type="RefSeq" id="WP_119628574.1">
    <property type="nucleotide sequence ID" value="NZ_AP017928.1"/>
</dbReference>
<dbReference type="EMBL" id="AP017928">
    <property type="protein sequence ID" value="BBA32872.1"/>
    <property type="molecule type" value="Genomic_DNA"/>
</dbReference>
<dbReference type="Proteomes" id="UP000266313">
    <property type="component" value="Chromosome"/>
</dbReference>
<organism evidence="1 2">
    <name type="scientific">Methylocaldum marinum</name>
    <dbReference type="NCBI Taxonomy" id="1432792"/>
    <lineage>
        <taxon>Bacteria</taxon>
        <taxon>Pseudomonadati</taxon>
        <taxon>Pseudomonadota</taxon>
        <taxon>Gammaproteobacteria</taxon>
        <taxon>Methylococcales</taxon>
        <taxon>Methylococcaceae</taxon>
        <taxon>Methylocaldum</taxon>
    </lineage>
</organism>
<sequence>MNVEELLDKFCLRPSTESIPAIRSLLGEQAEKEQHAQGAGDTELMKLCCVQLFANEDVSDSLPIWKAKSSSMDADASIDVQLLCGGGLLETKEYLKQHPAPGAAHALARIEACEASGDFDGFSVEETLAFYEDYYAEE</sequence>
<accession>A0A250KMX0</accession>
<evidence type="ECO:0000313" key="2">
    <source>
        <dbReference type="Proteomes" id="UP000266313"/>
    </source>
</evidence>
<name>A0A250KMX0_9GAMM</name>
<gene>
    <name evidence="1" type="ORF">sS8_0907</name>
</gene>
<dbReference type="AlphaFoldDB" id="A0A250KMX0"/>
<evidence type="ECO:0000313" key="1">
    <source>
        <dbReference type="EMBL" id="BBA32872.1"/>
    </source>
</evidence>
<reference evidence="1 2" key="1">
    <citation type="submission" date="2016-12" db="EMBL/GenBank/DDBJ databases">
        <title>Genome sequencing of Methylocaldum marinum.</title>
        <authorList>
            <person name="Takeuchi M."/>
            <person name="Kamagata Y."/>
            <person name="Hiraoka S."/>
            <person name="Oshima K."/>
            <person name="Hattori M."/>
            <person name="Iwasaki W."/>
        </authorList>
    </citation>
    <scope>NUCLEOTIDE SEQUENCE [LARGE SCALE GENOMIC DNA]</scope>
    <source>
        <strain evidence="1 2">S8</strain>
    </source>
</reference>
<keyword evidence="2" id="KW-1185">Reference proteome</keyword>